<reference evidence="2" key="1">
    <citation type="submission" date="2019-09" db="EMBL/GenBank/DDBJ databases">
        <title>Draft genome information of white flower Hibiscus syriacus.</title>
        <authorList>
            <person name="Kim Y.-M."/>
        </authorList>
    </citation>
    <scope>NUCLEOTIDE SEQUENCE [LARGE SCALE GENOMIC DNA]</scope>
    <source>
        <strain evidence="2">YM2019G1</strain>
    </source>
</reference>
<dbReference type="PANTHER" id="PTHR11439:SF456">
    <property type="entry name" value="REVERSE TRANSCRIPTASE TY1_COPIA-TYPE DOMAIN-CONTAINING PROTEIN"/>
    <property type="match status" value="1"/>
</dbReference>
<protein>
    <recommendedName>
        <fullName evidence="1">Reverse transcriptase Ty1/copia-type domain-containing protein</fullName>
    </recommendedName>
</protein>
<dbReference type="InterPro" id="IPR043502">
    <property type="entry name" value="DNA/RNA_pol_sf"/>
</dbReference>
<dbReference type="PANTHER" id="PTHR11439">
    <property type="entry name" value="GAG-POL-RELATED RETROTRANSPOSON"/>
    <property type="match status" value="1"/>
</dbReference>
<evidence type="ECO:0000313" key="3">
    <source>
        <dbReference type="Proteomes" id="UP000436088"/>
    </source>
</evidence>
<dbReference type="InterPro" id="IPR013103">
    <property type="entry name" value="RVT_2"/>
</dbReference>
<organism evidence="2 3">
    <name type="scientific">Hibiscus syriacus</name>
    <name type="common">Rose of Sharon</name>
    <dbReference type="NCBI Taxonomy" id="106335"/>
    <lineage>
        <taxon>Eukaryota</taxon>
        <taxon>Viridiplantae</taxon>
        <taxon>Streptophyta</taxon>
        <taxon>Embryophyta</taxon>
        <taxon>Tracheophyta</taxon>
        <taxon>Spermatophyta</taxon>
        <taxon>Magnoliopsida</taxon>
        <taxon>eudicotyledons</taxon>
        <taxon>Gunneridae</taxon>
        <taxon>Pentapetalae</taxon>
        <taxon>rosids</taxon>
        <taxon>malvids</taxon>
        <taxon>Malvales</taxon>
        <taxon>Malvaceae</taxon>
        <taxon>Malvoideae</taxon>
        <taxon>Hibiscus</taxon>
    </lineage>
</organism>
<dbReference type="CDD" id="cd09272">
    <property type="entry name" value="RNase_HI_RT_Ty1"/>
    <property type="match status" value="1"/>
</dbReference>
<name>A0A6A3CIB8_HIBSY</name>
<sequence length="534" mass="59957">MALLEAVGDQWTRLSGVGNHLRNPNIFRFLVLGRGAPTLTATQYSQILELLNKIPGDSASHLAGIISSSLAADVTEFWILYTGTTDHFLTDPKALINSVDCTVVSRFVRLPDGSLYWVDEGDWYYSSKLLCGYSTTEWGMSSSLSMFFPLRCLVLQILLFFPVSPFVPDSEFLVLDSPPVLTSAPTSFDPGKMSIGCKWVYKVKYLASGELQCFKARLVAKGNNKKHGVDYSDTFSPVVKMVTVQLVLALAAAFNWRLYQMDVFNAFLQGDLNEEVCTDLPEGFCSQGNGYAGCISYMVSSRLRDSGMMVVLLVYVDDLLITVQRSKQGILLNQRKYSLELIKDTGLEEAKVAVTPLEQSLKLTTAEHDRVSRQCIEDHLLEDKSIFQRLVGRLIYLTHTRPDITFAVNHLSRFMLMQEPNKSHMEAALRLEESLINWKSKKQCTITRSSVEAKYRSMAAATSEIVWLVGLLQDLGIYSKEPVTLFCDNKPALQIASNPAFHERTKHIEIDYHFNWGKNSKGFNSSRPVGRLDD</sequence>
<dbReference type="SUPFAM" id="SSF56672">
    <property type="entry name" value="DNA/RNA polymerases"/>
    <property type="match status" value="1"/>
</dbReference>
<dbReference type="Pfam" id="PF07727">
    <property type="entry name" value="RVT_2"/>
    <property type="match status" value="1"/>
</dbReference>
<evidence type="ECO:0000259" key="1">
    <source>
        <dbReference type="Pfam" id="PF07727"/>
    </source>
</evidence>
<feature type="domain" description="Reverse transcriptase Ty1/copia-type" evidence="1">
    <location>
        <begin position="192"/>
        <end position="288"/>
    </location>
</feature>
<dbReference type="Proteomes" id="UP000436088">
    <property type="component" value="Unassembled WGS sequence"/>
</dbReference>
<gene>
    <name evidence="2" type="ORF">F3Y22_tig00005678pilonHSYRG00069</name>
</gene>
<dbReference type="EMBL" id="VEPZ02000313">
    <property type="protein sequence ID" value="KAE8727262.1"/>
    <property type="molecule type" value="Genomic_DNA"/>
</dbReference>
<proteinExistence type="predicted"/>
<comment type="caution">
    <text evidence="2">The sequence shown here is derived from an EMBL/GenBank/DDBJ whole genome shotgun (WGS) entry which is preliminary data.</text>
</comment>
<accession>A0A6A3CIB8</accession>
<evidence type="ECO:0000313" key="2">
    <source>
        <dbReference type="EMBL" id="KAE8727262.1"/>
    </source>
</evidence>
<keyword evidence="3" id="KW-1185">Reference proteome</keyword>
<dbReference type="AlphaFoldDB" id="A0A6A3CIB8"/>